<dbReference type="GO" id="GO:0015179">
    <property type="term" value="F:L-amino acid transmembrane transporter activity"/>
    <property type="evidence" value="ECO:0007669"/>
    <property type="project" value="TreeGrafter"/>
</dbReference>
<evidence type="ECO:0000256" key="2">
    <source>
        <dbReference type="ARBA" id="ARBA00022692"/>
    </source>
</evidence>
<feature type="transmembrane region" description="Helical" evidence="5">
    <location>
        <begin position="184"/>
        <end position="204"/>
    </location>
</feature>
<dbReference type="OrthoDB" id="3181223at2"/>
<feature type="transmembrane region" description="Helical" evidence="5">
    <location>
        <begin position="82"/>
        <end position="115"/>
    </location>
</feature>
<feature type="transmembrane region" description="Helical" evidence="5">
    <location>
        <begin position="9"/>
        <end position="29"/>
    </location>
</feature>
<accession>A0A1T4QPZ7</accession>
<evidence type="ECO:0000256" key="3">
    <source>
        <dbReference type="ARBA" id="ARBA00022989"/>
    </source>
</evidence>
<feature type="transmembrane region" description="Helical" evidence="5">
    <location>
        <begin position="49"/>
        <end position="70"/>
    </location>
</feature>
<feature type="transmembrane region" description="Helical" evidence="5">
    <location>
        <begin position="224"/>
        <end position="247"/>
    </location>
</feature>
<gene>
    <name evidence="6" type="ORF">SAMN02745885_01751</name>
</gene>
<dbReference type="InterPro" id="IPR002293">
    <property type="entry name" value="AA/rel_permease1"/>
</dbReference>
<feature type="transmembrane region" description="Helical" evidence="5">
    <location>
        <begin position="383"/>
        <end position="401"/>
    </location>
</feature>
<organism evidence="6 7">
    <name type="scientific">Carboxydocella sporoproducens DSM 16521</name>
    <dbReference type="NCBI Taxonomy" id="1121270"/>
    <lineage>
        <taxon>Bacteria</taxon>
        <taxon>Bacillati</taxon>
        <taxon>Bacillota</taxon>
        <taxon>Clostridia</taxon>
        <taxon>Eubacteriales</taxon>
        <taxon>Clostridiales Family XVI. Incertae Sedis</taxon>
        <taxon>Carboxydocella</taxon>
    </lineage>
</organism>
<dbReference type="PANTHER" id="PTHR11785">
    <property type="entry name" value="AMINO ACID TRANSPORTER"/>
    <property type="match status" value="1"/>
</dbReference>
<keyword evidence="7" id="KW-1185">Reference proteome</keyword>
<dbReference type="PANTHER" id="PTHR11785:SF512">
    <property type="entry name" value="SOBREMESA, ISOFORM B"/>
    <property type="match status" value="1"/>
</dbReference>
<evidence type="ECO:0000313" key="7">
    <source>
        <dbReference type="Proteomes" id="UP000189933"/>
    </source>
</evidence>
<reference evidence="7" key="1">
    <citation type="submission" date="2017-02" db="EMBL/GenBank/DDBJ databases">
        <authorList>
            <person name="Varghese N."/>
            <person name="Submissions S."/>
        </authorList>
    </citation>
    <scope>NUCLEOTIDE SEQUENCE [LARGE SCALE GENOMIC DNA]</scope>
    <source>
        <strain evidence="7">DSM 16521</strain>
    </source>
</reference>
<dbReference type="PIRSF" id="PIRSF006060">
    <property type="entry name" value="AA_transporter"/>
    <property type="match status" value="1"/>
</dbReference>
<sequence>MEQQLRKELGLFTTMMLVVGMVIGAGVFFKPAVILKATGSPTWSLGAWILGGIITLAAGLTMAELAVAIPRTGGLYAYLEELYGPVVGFLFGWVQTVIYGPAIVAALAIIFSAQLGQLLHYSGWVETLVAIGLVLLVALINTTGTKQGGRVQTIFTIGKLIPILTIIGFGLWQGQEQLGLFTGTATRITISGLGAAILATLWAYDGWLNVSYVAGEMKNPKRDLPIAISSGLLLVMAVYLTINYAIFKVVPLTQLEQSATPATDAAQMLFGTFGASIVGIGILVSIFGALNGYLLTSARVPFAMGQKGQLPGSDWIGKVHLTFGTPVNAIFLQVIIACFFILTGSFDRLTDLAMFSVWIFFVLGLAGIFLLRRREIGQDQYRVPLYPFVPLVAMIGGTYILLNNLVTNPLDSLFSLGITALGLPVYWWTGKKEGAI</sequence>
<feature type="transmembrane region" description="Helical" evidence="5">
    <location>
        <begin position="153"/>
        <end position="172"/>
    </location>
</feature>
<keyword evidence="2 5" id="KW-0812">Transmembrane</keyword>
<evidence type="ECO:0000256" key="4">
    <source>
        <dbReference type="ARBA" id="ARBA00023136"/>
    </source>
</evidence>
<dbReference type="Proteomes" id="UP000189933">
    <property type="component" value="Unassembled WGS sequence"/>
</dbReference>
<keyword evidence="4 5" id="KW-0472">Membrane</keyword>
<keyword evidence="3 5" id="KW-1133">Transmembrane helix</keyword>
<dbReference type="RefSeq" id="WP_078665792.1">
    <property type="nucleotide sequence ID" value="NZ_FUXM01000020.1"/>
</dbReference>
<evidence type="ECO:0000313" key="6">
    <source>
        <dbReference type="EMBL" id="SKA05687.1"/>
    </source>
</evidence>
<feature type="transmembrane region" description="Helical" evidence="5">
    <location>
        <begin position="267"/>
        <end position="294"/>
    </location>
</feature>
<dbReference type="GO" id="GO:0016020">
    <property type="term" value="C:membrane"/>
    <property type="evidence" value="ECO:0007669"/>
    <property type="project" value="UniProtKB-SubCell"/>
</dbReference>
<protein>
    <submittedName>
        <fullName evidence="6">Serine/threonine exchange transporter, LAT family</fullName>
    </submittedName>
</protein>
<dbReference type="Gene3D" id="1.20.1740.10">
    <property type="entry name" value="Amino acid/polyamine transporter I"/>
    <property type="match status" value="1"/>
</dbReference>
<comment type="subcellular location">
    <subcellularLocation>
        <location evidence="1">Membrane</location>
        <topology evidence="1">Multi-pass membrane protein</topology>
    </subcellularLocation>
</comment>
<name>A0A1T4QPZ7_9FIRM</name>
<feature type="transmembrane region" description="Helical" evidence="5">
    <location>
        <begin position="413"/>
        <end position="429"/>
    </location>
</feature>
<dbReference type="Pfam" id="PF13520">
    <property type="entry name" value="AA_permease_2"/>
    <property type="match status" value="1"/>
</dbReference>
<feature type="transmembrane region" description="Helical" evidence="5">
    <location>
        <begin position="352"/>
        <end position="371"/>
    </location>
</feature>
<dbReference type="EMBL" id="FUXM01000020">
    <property type="protein sequence ID" value="SKA05687.1"/>
    <property type="molecule type" value="Genomic_DNA"/>
</dbReference>
<proteinExistence type="predicted"/>
<feature type="transmembrane region" description="Helical" evidence="5">
    <location>
        <begin position="121"/>
        <end position="141"/>
    </location>
</feature>
<dbReference type="AlphaFoldDB" id="A0A1T4QPZ7"/>
<evidence type="ECO:0000256" key="5">
    <source>
        <dbReference type="SAM" id="Phobius"/>
    </source>
</evidence>
<evidence type="ECO:0000256" key="1">
    <source>
        <dbReference type="ARBA" id="ARBA00004141"/>
    </source>
</evidence>
<dbReference type="InterPro" id="IPR050598">
    <property type="entry name" value="AminoAcid_Transporter"/>
</dbReference>